<evidence type="ECO:0000256" key="1">
    <source>
        <dbReference type="SAM" id="MobiDB-lite"/>
    </source>
</evidence>
<comment type="caution">
    <text evidence="2">The sequence shown here is derived from an EMBL/GenBank/DDBJ whole genome shotgun (WGS) entry which is preliminary data.</text>
</comment>
<dbReference type="EMBL" id="JAHBAY010000005">
    <property type="protein sequence ID" value="MBT0770202.1"/>
    <property type="molecule type" value="Genomic_DNA"/>
</dbReference>
<name>A0ABS5TGI6_9ACTN</name>
<keyword evidence="3" id="KW-1185">Reference proteome</keyword>
<reference evidence="2 3" key="1">
    <citation type="submission" date="2021-05" db="EMBL/GenBank/DDBJ databases">
        <title>Kineosporia and Streptomyces sp. nov. two new marine actinobacteria isolated from Coral.</title>
        <authorList>
            <person name="Buangrab K."/>
            <person name="Sutthacheep M."/>
            <person name="Yeemin T."/>
            <person name="Harunari E."/>
            <person name="Igarashi Y."/>
            <person name="Kanchanasin P."/>
            <person name="Tanasupawat S."/>
            <person name="Phongsopitanun W."/>
        </authorList>
    </citation>
    <scope>NUCLEOTIDE SEQUENCE [LARGE SCALE GENOMIC DNA]</scope>
    <source>
        <strain evidence="2 3">J2-2</strain>
    </source>
</reference>
<dbReference type="RefSeq" id="WP_214156491.1">
    <property type="nucleotide sequence ID" value="NZ_JAHBAY010000005.1"/>
</dbReference>
<feature type="region of interest" description="Disordered" evidence="1">
    <location>
        <begin position="41"/>
        <end position="66"/>
    </location>
</feature>
<evidence type="ECO:0000313" key="2">
    <source>
        <dbReference type="EMBL" id="MBT0770202.1"/>
    </source>
</evidence>
<evidence type="ECO:0000313" key="3">
    <source>
        <dbReference type="Proteomes" id="UP001197247"/>
    </source>
</evidence>
<organism evidence="2 3">
    <name type="scientific">Kineosporia corallincola</name>
    <dbReference type="NCBI Taxonomy" id="2835133"/>
    <lineage>
        <taxon>Bacteria</taxon>
        <taxon>Bacillati</taxon>
        <taxon>Actinomycetota</taxon>
        <taxon>Actinomycetes</taxon>
        <taxon>Kineosporiales</taxon>
        <taxon>Kineosporiaceae</taxon>
        <taxon>Kineosporia</taxon>
    </lineage>
</organism>
<proteinExistence type="predicted"/>
<gene>
    <name evidence="2" type="ORF">KIH74_14775</name>
</gene>
<feature type="compositionally biased region" description="Polar residues" evidence="1">
    <location>
        <begin position="55"/>
        <end position="66"/>
    </location>
</feature>
<protein>
    <submittedName>
        <fullName evidence="2">Uncharacterized protein</fullName>
    </submittedName>
</protein>
<dbReference type="Proteomes" id="UP001197247">
    <property type="component" value="Unassembled WGS sequence"/>
</dbReference>
<sequence>MASPIGIVAHGPAGPDLSERYAEAIAAWDPQARPSLTVTRHPNPAVPGGVHRSVSRPTSTFTISWP</sequence>
<accession>A0ABS5TGI6</accession>